<sequence length="139" mass="15320">MQASGSRHSVDDDEYTLHKRIPPRFPQRPTDVYISEKTNFKAQESKCQKLLDSGNEVVIHGLGKAVNRAINLALQLKEKGLGTIQICAQTSTVVLVDDLLPETDEGEAKTSTRSNSAVHIRLCRSEVADASQQDEAMKT</sequence>
<comment type="subunit">
    <text evidence="9">Component of nuclear RNase P and RNase MRP complexes. RNase P consists of a catalytic RNA moiety and 10 different protein chains; POP1, POP4, POP5, POP7, RPP14, RPP21, RPP25, RPP30, RPP38 and RPP40. Within the RNase P complex, POP1, POP7 and RPP25 form the 'finger' subcomplex, POP5, RPP14, RPP40 and homodimeric RPP30 form the 'palm' subcomplex, and RPP21, POP4 and RPP38 form the 'wrist' subcomplex. All subunits of the RNase P complex interact with the catalytic RNA. Several subunits of RNase P are also part of the RNase MRP complex. RNase MRP consists of a catalytic RNA moiety and about 8 protein subunits; POP1, POP7, RPP25, RPP30, RPP38, RPP40 and possibly also POP4 and POP5. Interacts with SMN1. POP7 forms a heterodimer with RPP25 that binds to the P3 stem loop of the catalytic RNA.</text>
</comment>
<evidence type="ECO:0000313" key="13">
    <source>
        <dbReference type="EMBL" id="CEK96419.1"/>
    </source>
</evidence>
<evidence type="ECO:0000256" key="4">
    <source>
        <dbReference type="ARBA" id="ARBA00022490"/>
    </source>
</evidence>
<proteinExistence type="inferred from homology"/>
<dbReference type="GO" id="GO:0001682">
    <property type="term" value="P:tRNA 5'-leader removal"/>
    <property type="evidence" value="ECO:0007669"/>
    <property type="project" value="InterPro"/>
</dbReference>
<comment type="similarity">
    <text evidence="3 11">Belongs to the histone-like Alba family.</text>
</comment>
<dbReference type="GO" id="GO:0000172">
    <property type="term" value="C:ribonuclease MRP complex"/>
    <property type="evidence" value="ECO:0007669"/>
    <property type="project" value="InterPro"/>
</dbReference>
<dbReference type="FunFam" id="3.30.110.20:FF:000002">
    <property type="entry name" value="Ribonuclease P protein subunit p20"/>
    <property type="match status" value="1"/>
</dbReference>
<evidence type="ECO:0000256" key="11">
    <source>
        <dbReference type="PIRNR" id="PIRNR036572"/>
    </source>
</evidence>
<reference evidence="13" key="1">
    <citation type="submission" date="2014-12" db="EMBL/GenBank/DDBJ databases">
        <title>Insight into the proteome of Arion vulgaris.</title>
        <authorList>
            <person name="Aradska J."/>
            <person name="Bulat T."/>
            <person name="Smidak R."/>
            <person name="Sarate P."/>
            <person name="Gangsoo J."/>
            <person name="Sialana F."/>
            <person name="Bilban M."/>
            <person name="Lubec G."/>
        </authorList>
    </citation>
    <scope>NUCLEOTIDE SEQUENCE</scope>
    <source>
        <tissue evidence="13">Skin</tissue>
    </source>
</reference>
<dbReference type="Pfam" id="PF12328">
    <property type="entry name" value="Rpp20"/>
    <property type="match status" value="1"/>
</dbReference>
<organism evidence="13">
    <name type="scientific">Arion vulgaris</name>
    <dbReference type="NCBI Taxonomy" id="1028688"/>
    <lineage>
        <taxon>Eukaryota</taxon>
        <taxon>Metazoa</taxon>
        <taxon>Spiralia</taxon>
        <taxon>Lophotrochozoa</taxon>
        <taxon>Mollusca</taxon>
        <taxon>Gastropoda</taxon>
        <taxon>Heterobranchia</taxon>
        <taxon>Euthyneura</taxon>
        <taxon>Panpulmonata</taxon>
        <taxon>Eupulmonata</taxon>
        <taxon>Stylommatophora</taxon>
        <taxon>Helicina</taxon>
        <taxon>Arionoidea</taxon>
        <taxon>Arionidae</taxon>
        <taxon>Arion</taxon>
    </lineage>
</organism>
<evidence type="ECO:0000256" key="2">
    <source>
        <dbReference type="ARBA" id="ARBA00004604"/>
    </source>
</evidence>
<evidence type="ECO:0000256" key="7">
    <source>
        <dbReference type="ARBA" id="ARBA00023242"/>
    </source>
</evidence>
<evidence type="ECO:0000256" key="10">
    <source>
        <dbReference type="ARBA" id="ARBA00068472"/>
    </source>
</evidence>
<dbReference type="GO" id="GO:0004526">
    <property type="term" value="F:ribonuclease P activity"/>
    <property type="evidence" value="ECO:0007669"/>
    <property type="project" value="UniProtKB-UniRule"/>
</dbReference>
<protein>
    <recommendedName>
        <fullName evidence="10 11">Ribonuclease P protein subunit p20</fullName>
        <shortName evidence="11">RNaseP protein p20</shortName>
    </recommendedName>
</protein>
<gene>
    <name evidence="13" type="primary">ORF212002</name>
</gene>
<evidence type="ECO:0000256" key="6">
    <source>
        <dbReference type="ARBA" id="ARBA00022694"/>
    </source>
</evidence>
<dbReference type="GO" id="GO:0005655">
    <property type="term" value="C:nucleolar ribonuclease P complex"/>
    <property type="evidence" value="ECO:0007669"/>
    <property type="project" value="InterPro"/>
</dbReference>
<dbReference type="Gene3D" id="3.30.110.20">
    <property type="entry name" value="Alba-like domain"/>
    <property type="match status" value="1"/>
</dbReference>
<dbReference type="SUPFAM" id="SSF82704">
    <property type="entry name" value="AlbA-like"/>
    <property type="match status" value="1"/>
</dbReference>
<keyword evidence="5 11" id="KW-0698">rRNA processing</keyword>
<evidence type="ECO:0000256" key="8">
    <source>
        <dbReference type="ARBA" id="ARBA00053284"/>
    </source>
</evidence>
<evidence type="ECO:0000256" key="9">
    <source>
        <dbReference type="ARBA" id="ARBA00064615"/>
    </source>
</evidence>
<feature type="region of interest" description="Disordered" evidence="12">
    <location>
        <begin position="1"/>
        <end position="29"/>
    </location>
</feature>
<dbReference type="EMBL" id="HACG01049554">
    <property type="protein sequence ID" value="CEK96419.1"/>
    <property type="molecule type" value="Transcribed_RNA"/>
</dbReference>
<comment type="subcellular location">
    <subcellularLocation>
        <location evidence="1">Cytoplasmic granule</location>
    </subcellularLocation>
    <subcellularLocation>
        <location evidence="2 11">Nucleus</location>
        <location evidence="2 11">Nucleolus</location>
    </subcellularLocation>
</comment>
<keyword evidence="7 11" id="KW-0539">Nucleus</keyword>
<name>A0A0B7BT88_9EUPU</name>
<evidence type="ECO:0000256" key="1">
    <source>
        <dbReference type="ARBA" id="ARBA00004463"/>
    </source>
</evidence>
<dbReference type="PANTHER" id="PTHR15314:SF1">
    <property type="entry name" value="RIBONUCLEASE P PROTEIN SUBUNIT P20"/>
    <property type="match status" value="1"/>
</dbReference>
<evidence type="ECO:0000256" key="12">
    <source>
        <dbReference type="SAM" id="MobiDB-lite"/>
    </source>
</evidence>
<keyword evidence="6 11" id="KW-0819">tRNA processing</keyword>
<evidence type="ECO:0000256" key="3">
    <source>
        <dbReference type="ARBA" id="ARBA00008018"/>
    </source>
</evidence>
<dbReference type="AlphaFoldDB" id="A0A0B7BT88"/>
<dbReference type="InterPro" id="IPR036882">
    <property type="entry name" value="Alba-like_dom_sf"/>
</dbReference>
<keyword evidence="4" id="KW-0963">Cytoplasm</keyword>
<evidence type="ECO:0000256" key="5">
    <source>
        <dbReference type="ARBA" id="ARBA00022552"/>
    </source>
</evidence>
<dbReference type="GO" id="GO:0003676">
    <property type="term" value="F:nucleic acid binding"/>
    <property type="evidence" value="ECO:0007669"/>
    <property type="project" value="InterPro"/>
</dbReference>
<dbReference type="PIRSF" id="PIRSF036572">
    <property type="entry name" value="RPP20"/>
    <property type="match status" value="1"/>
</dbReference>
<dbReference type="PANTHER" id="PTHR15314">
    <property type="entry name" value="RIBONUCLEASE P PROTEIN SUBUNIT P20"/>
    <property type="match status" value="1"/>
</dbReference>
<comment type="function">
    <text evidence="8 11">Component of ribonuclease P, a ribonucleoprotein complex that generates mature tRNA molecules by cleaving their 5'-ends. Also a component of the MRP ribonuclease complex, which cleaves pre-rRNA sequences.</text>
</comment>
<dbReference type="InterPro" id="IPR014612">
    <property type="entry name" value="Pop7/Rpp20"/>
</dbReference>
<accession>A0A0B7BT88</accession>
<dbReference type="GO" id="GO:0006364">
    <property type="term" value="P:rRNA processing"/>
    <property type="evidence" value="ECO:0007669"/>
    <property type="project" value="UniProtKB-KW"/>
</dbReference>